<reference evidence="1 2" key="1">
    <citation type="journal article" date="2013" name="Mar. Genomics">
        <title>Expression of sulfatases in Rhodopirellula baltica and the diversity of sulfatases in the genus Rhodopirellula.</title>
        <authorList>
            <person name="Wegner C.E."/>
            <person name="Richter-Heitmann T."/>
            <person name="Klindworth A."/>
            <person name="Klockow C."/>
            <person name="Richter M."/>
            <person name="Achstetter T."/>
            <person name="Glockner F.O."/>
            <person name="Harder J."/>
        </authorList>
    </citation>
    <scope>NUCLEOTIDE SEQUENCE [LARGE SCALE GENOMIC DNA]</scope>
    <source>
        <strain evidence="1 2">SH398</strain>
    </source>
</reference>
<dbReference type="PATRIC" id="fig|1263868.3.peg.3396"/>
<accession>M5S4A2</accession>
<dbReference type="AlphaFoldDB" id="M5S4A2"/>
<evidence type="ECO:0000313" key="2">
    <source>
        <dbReference type="Proteomes" id="UP000011996"/>
    </source>
</evidence>
<proteinExistence type="predicted"/>
<comment type="caution">
    <text evidence="1">The sequence shown here is derived from an EMBL/GenBank/DDBJ whole genome shotgun (WGS) entry which is preliminary data.</text>
</comment>
<protein>
    <submittedName>
        <fullName evidence="1">Uncharacterized protein</fullName>
    </submittedName>
</protein>
<dbReference type="EMBL" id="ANOF01000097">
    <property type="protein sequence ID" value="EMI26335.1"/>
    <property type="molecule type" value="Genomic_DNA"/>
</dbReference>
<gene>
    <name evidence="1" type="ORF">RESH_03141</name>
</gene>
<organism evidence="1 2">
    <name type="scientific">Rhodopirellula europaea SH398</name>
    <dbReference type="NCBI Taxonomy" id="1263868"/>
    <lineage>
        <taxon>Bacteria</taxon>
        <taxon>Pseudomonadati</taxon>
        <taxon>Planctomycetota</taxon>
        <taxon>Planctomycetia</taxon>
        <taxon>Pirellulales</taxon>
        <taxon>Pirellulaceae</taxon>
        <taxon>Rhodopirellula</taxon>
    </lineage>
</organism>
<dbReference type="Proteomes" id="UP000011996">
    <property type="component" value="Unassembled WGS sequence"/>
</dbReference>
<name>M5S4A2_9BACT</name>
<sequence>MSVVSMSSVGMGGISVESSDAGTLTLGPLQGMNIPSHGVSVHWVLHLQFPKR</sequence>
<evidence type="ECO:0000313" key="1">
    <source>
        <dbReference type="EMBL" id="EMI26335.1"/>
    </source>
</evidence>